<keyword evidence="1" id="KW-0472">Membrane</keyword>
<keyword evidence="1" id="KW-0812">Transmembrane</keyword>
<dbReference type="RefSeq" id="WP_108776610.1">
    <property type="nucleotide sequence ID" value="NZ_CP029186.1"/>
</dbReference>
<dbReference type="KEGG" id="falb:HYN59_01655"/>
<name>A0A2S1QTZ7_9FLAO</name>
<keyword evidence="1" id="KW-1133">Transmembrane helix</keyword>
<feature type="transmembrane region" description="Helical" evidence="1">
    <location>
        <begin position="6"/>
        <end position="24"/>
    </location>
</feature>
<accession>A0A2S1QTZ7</accession>
<dbReference type="OrthoDB" id="677977at2"/>
<evidence type="ECO:0000313" key="2">
    <source>
        <dbReference type="EMBL" id="AWH83900.1"/>
    </source>
</evidence>
<gene>
    <name evidence="2" type="ORF">HYN59_01655</name>
</gene>
<organism evidence="2 3">
    <name type="scientific">Flavobacterium album</name>
    <dbReference type="NCBI Taxonomy" id="2175091"/>
    <lineage>
        <taxon>Bacteria</taxon>
        <taxon>Pseudomonadati</taxon>
        <taxon>Bacteroidota</taxon>
        <taxon>Flavobacteriia</taxon>
        <taxon>Flavobacteriales</taxon>
        <taxon>Flavobacteriaceae</taxon>
        <taxon>Flavobacterium</taxon>
    </lineage>
</organism>
<proteinExistence type="predicted"/>
<evidence type="ECO:0000256" key="1">
    <source>
        <dbReference type="SAM" id="Phobius"/>
    </source>
</evidence>
<evidence type="ECO:0000313" key="3">
    <source>
        <dbReference type="Proteomes" id="UP000244929"/>
    </source>
</evidence>
<dbReference type="Proteomes" id="UP000244929">
    <property type="component" value="Chromosome"/>
</dbReference>
<dbReference type="EMBL" id="CP029186">
    <property type="protein sequence ID" value="AWH83900.1"/>
    <property type="molecule type" value="Genomic_DNA"/>
</dbReference>
<keyword evidence="3" id="KW-1185">Reference proteome</keyword>
<feature type="transmembrane region" description="Helical" evidence="1">
    <location>
        <begin position="86"/>
        <end position="104"/>
    </location>
</feature>
<dbReference type="AlphaFoldDB" id="A0A2S1QTZ7"/>
<sequence>MSKIQNLLAGLGGAIALNILHESLKRKSKDMPRVDLLGEEALQKTLQHFDAEIDDKKSLYAATLAGDILSNTMYYGMIGNGDKDYLFTRAIAYGLAAGVGAVTLPKPLGLDEEPVAHSNKTKALTVGYYLAGALVTAGILALMKKKNK</sequence>
<protein>
    <submittedName>
        <fullName evidence="2">Uncharacterized protein</fullName>
    </submittedName>
</protein>
<feature type="transmembrane region" description="Helical" evidence="1">
    <location>
        <begin position="124"/>
        <end position="143"/>
    </location>
</feature>
<reference evidence="2 3" key="1">
    <citation type="submission" date="2018-04" db="EMBL/GenBank/DDBJ databases">
        <title>Genome sequencing of Flavobacterium sp. HYN0059.</title>
        <authorList>
            <person name="Yi H."/>
            <person name="Baek C."/>
        </authorList>
    </citation>
    <scope>NUCLEOTIDE SEQUENCE [LARGE SCALE GENOMIC DNA]</scope>
    <source>
        <strain evidence="2 3">HYN0059</strain>
    </source>
</reference>